<evidence type="ECO:0000256" key="1">
    <source>
        <dbReference type="SAM" id="SignalP"/>
    </source>
</evidence>
<keyword evidence="1" id="KW-0732">Signal</keyword>
<feature type="signal peptide" evidence="1">
    <location>
        <begin position="1"/>
        <end position="21"/>
    </location>
</feature>
<evidence type="ECO:0000313" key="3">
    <source>
        <dbReference type="EMBL" id="MCB5194902.1"/>
    </source>
</evidence>
<dbReference type="InterPro" id="IPR013424">
    <property type="entry name" value="Ice-binding_C"/>
</dbReference>
<protein>
    <submittedName>
        <fullName evidence="3">PEP-CTERM sorting domain-containing protein</fullName>
    </submittedName>
</protein>
<reference evidence="3 4" key="1">
    <citation type="submission" date="2021-10" db="EMBL/GenBank/DDBJ databases">
        <authorList>
            <person name="Chen M."/>
        </authorList>
    </citation>
    <scope>NUCLEOTIDE SEQUENCE [LARGE SCALE GENOMIC DNA]</scope>
    <source>
        <strain evidence="3 4">H3-26</strain>
    </source>
</reference>
<proteinExistence type="predicted"/>
<dbReference type="EMBL" id="JAJAWG010000001">
    <property type="protein sequence ID" value="MCB5194902.1"/>
    <property type="molecule type" value="Genomic_DNA"/>
</dbReference>
<sequence>MKLKHLAFAITAALAVSSAQAAIVDIDFTSYANGTAFSTQIPYVTFSLQGTGSTAGSPVINSLSWPGKGLSNSASGEYPTASILDIKFDGLANNVNFKFNNYGSSSSGRGHTFYTAFNQLGAAIETGFVGAGGSFSLASTGIAGLQFNNGTTGSNSWLFAVNTLQANVAPVPEPETYALMGMGLLGLMAARRRKAKQA</sequence>
<feature type="domain" description="Ice-binding protein C-terminal" evidence="2">
    <location>
        <begin position="170"/>
        <end position="193"/>
    </location>
</feature>
<dbReference type="NCBIfam" id="TIGR02595">
    <property type="entry name" value="PEP_CTERM"/>
    <property type="match status" value="1"/>
</dbReference>
<gene>
    <name evidence="3" type="ORF">LG219_01175</name>
</gene>
<organism evidence="3 4">
    <name type="scientific">Deefgea salmonis</name>
    <dbReference type="NCBI Taxonomy" id="2875502"/>
    <lineage>
        <taxon>Bacteria</taxon>
        <taxon>Pseudomonadati</taxon>
        <taxon>Pseudomonadota</taxon>
        <taxon>Betaproteobacteria</taxon>
        <taxon>Neisseriales</taxon>
        <taxon>Chitinibacteraceae</taxon>
        <taxon>Deefgea</taxon>
    </lineage>
</organism>
<name>A0ABS8BGZ4_9NEIS</name>
<feature type="chain" id="PRO_5045561065" evidence="1">
    <location>
        <begin position="22"/>
        <end position="198"/>
    </location>
</feature>
<comment type="caution">
    <text evidence="3">The sequence shown here is derived from an EMBL/GenBank/DDBJ whole genome shotgun (WGS) entry which is preliminary data.</text>
</comment>
<evidence type="ECO:0000313" key="4">
    <source>
        <dbReference type="Proteomes" id="UP001198034"/>
    </source>
</evidence>
<evidence type="ECO:0000259" key="2">
    <source>
        <dbReference type="Pfam" id="PF07589"/>
    </source>
</evidence>
<accession>A0ABS8BGZ4</accession>
<dbReference type="Pfam" id="PF07589">
    <property type="entry name" value="PEP-CTERM"/>
    <property type="match status" value="1"/>
</dbReference>
<dbReference type="Proteomes" id="UP001198034">
    <property type="component" value="Unassembled WGS sequence"/>
</dbReference>
<dbReference type="RefSeq" id="WP_226762722.1">
    <property type="nucleotide sequence ID" value="NZ_JAJAWG010000001.1"/>
</dbReference>
<keyword evidence="4" id="KW-1185">Reference proteome</keyword>